<evidence type="ECO:0000313" key="2">
    <source>
        <dbReference type="Proteomes" id="UP001139354"/>
    </source>
</evidence>
<dbReference type="RefSeq" id="WP_229385517.1">
    <property type="nucleotide sequence ID" value="NZ_JAGTTN010000005.1"/>
</dbReference>
<protein>
    <submittedName>
        <fullName evidence="1">Uncharacterized protein</fullName>
    </submittedName>
</protein>
<reference evidence="1" key="1">
    <citation type="submission" date="2021-04" db="EMBL/GenBank/DDBJ databases">
        <title>Microbacterium tenobrionis sp. nov. and Microbacterium allomyrinae sp. nov., isolated from larvae of Tenobrio molitor and Allomyrina dichotoma, respectively.</title>
        <authorList>
            <person name="Lee S.D."/>
        </authorList>
    </citation>
    <scope>NUCLEOTIDE SEQUENCE</scope>
    <source>
        <strain evidence="1">BWT-G7</strain>
    </source>
</reference>
<proteinExistence type="predicted"/>
<dbReference type="Proteomes" id="UP001139354">
    <property type="component" value="Unassembled WGS sequence"/>
</dbReference>
<name>A0A9X1LWQ5_9MICO</name>
<comment type="caution">
    <text evidence="1">The sequence shown here is derived from an EMBL/GenBank/DDBJ whole genome shotgun (WGS) entry which is preliminary data.</text>
</comment>
<sequence length="442" mass="47087">MSQLPGYQKVRFVGYAIPTTPAEMIAVGDPNGTGSVAGTYRANPDTSTDIDARVRQLKNAVDSAVRALPAEADPTVLTVFVAPEFYWHGTLGPYVFSREEEDPAVTILTALQAAFPVRDYPHFLFVFGSVITTRVDDIEAVFAASSTRARNDVVTALGQSWRATSGPLSLVILDMIVDFVKNCHAYPNVEVRNRALILSGGELNGVLDGFDTTVLTTEKYYDSNEDFLLWDVTNAPVITEQMTAYPVLDLSGGDFKTEAHDSKAIFRVGVAAPANVAVEICLDHTDRRLRKSIDLNPWPERADGIDLHIVPSCGMQLHPPSVAARAGGWAFNCDGQYALGAAPGAGTPQSGEIAGVICAYADYVSPADTVYAAHSQLARVSTAARMSDEKAPGALNAMFDAVPEVDVSVVPVLGIPDLDGYFAGGAGALHIYGAVNPLPLRG</sequence>
<dbReference type="EMBL" id="JAGTTN010000005">
    <property type="protein sequence ID" value="MCC2033514.1"/>
    <property type="molecule type" value="Genomic_DNA"/>
</dbReference>
<gene>
    <name evidence="1" type="ORF">KEC57_15100</name>
</gene>
<dbReference type="AlphaFoldDB" id="A0A9X1LWQ5"/>
<evidence type="ECO:0000313" key="1">
    <source>
        <dbReference type="EMBL" id="MCC2033514.1"/>
    </source>
</evidence>
<accession>A0A9X1LWQ5</accession>
<organism evidence="1 2">
    <name type="scientific">Microbacterium allomyrinae</name>
    <dbReference type="NCBI Taxonomy" id="2830666"/>
    <lineage>
        <taxon>Bacteria</taxon>
        <taxon>Bacillati</taxon>
        <taxon>Actinomycetota</taxon>
        <taxon>Actinomycetes</taxon>
        <taxon>Micrococcales</taxon>
        <taxon>Microbacteriaceae</taxon>
        <taxon>Microbacterium</taxon>
    </lineage>
</organism>
<keyword evidence="2" id="KW-1185">Reference proteome</keyword>